<protein>
    <submittedName>
        <fullName evidence="2">Oxidoreductase/MT0587</fullName>
        <ecNumber evidence="2">1.-.-.-</ecNumber>
    </submittedName>
</protein>
<feature type="domain" description="FAD-binding" evidence="1">
    <location>
        <begin position="11"/>
        <end position="363"/>
    </location>
</feature>
<gene>
    <name evidence="2" type="ORF">HALOF300_02762</name>
</gene>
<keyword evidence="2" id="KW-0560">Oxidoreductase</keyword>
<accession>A0A7M4DKU7</accession>
<dbReference type="SUPFAM" id="SSF51905">
    <property type="entry name" value="FAD/NAD(P)-binding domain"/>
    <property type="match status" value="1"/>
</dbReference>
<proteinExistence type="predicted"/>
<dbReference type="NCBIfam" id="TIGR02032">
    <property type="entry name" value="GG-red-SF"/>
    <property type="match status" value="1"/>
</dbReference>
<keyword evidence="3" id="KW-1185">Reference proteome</keyword>
<dbReference type="EMBL" id="CACRYJ010000039">
    <property type="protein sequence ID" value="VZO37821.1"/>
    <property type="molecule type" value="Genomic_DNA"/>
</dbReference>
<dbReference type="AlphaFoldDB" id="A0A7M4DKU7"/>
<dbReference type="EC" id="1.-.-.-" evidence="2"/>
<dbReference type="PRINTS" id="PR00420">
    <property type="entry name" value="RNGMNOXGNASE"/>
</dbReference>
<name>A0A7M4DKU7_9MICO</name>
<dbReference type="InterPro" id="IPR002938">
    <property type="entry name" value="FAD-bd"/>
</dbReference>
<dbReference type="Pfam" id="PF01494">
    <property type="entry name" value="FAD_binding_3"/>
    <property type="match status" value="1"/>
</dbReference>
<dbReference type="GO" id="GO:0016628">
    <property type="term" value="F:oxidoreductase activity, acting on the CH-CH group of donors, NAD or NADP as acceptor"/>
    <property type="evidence" value="ECO:0007669"/>
    <property type="project" value="InterPro"/>
</dbReference>
<evidence type="ECO:0000313" key="2">
    <source>
        <dbReference type="EMBL" id="VZO37821.1"/>
    </source>
</evidence>
<comment type="caution">
    <text evidence="2">The sequence shown here is derived from an EMBL/GenBank/DDBJ whole genome shotgun (WGS) entry which is preliminary data.</text>
</comment>
<evidence type="ECO:0000259" key="1">
    <source>
        <dbReference type="Pfam" id="PF01494"/>
    </source>
</evidence>
<sequence>MDSVGHAPGDDADVIVVGAGPAGAAAAHYLAAAGREVLLLEKATFPRDKICGDGLTPRAVSELVRMGVPTPAEDGWIRNKGLRVIGGGHTIHLPWPEIERYPNYGLVKSRMDLDATLAHHARATGAKLMEGMNVTGPVTDDRSGRVVGVTVRQVDGRGRRIDGEAGSERTLRAPVVIAADGVSARLATSLGITKSDNRPMGVAVRTYFKTPRHDDEWMESQLELWDGEAGRSNLLPGYGWIFALGNGLANVGLGSVSSNAKATQLDYKSLMAAWMRNAPPEWEFTPENQVGPVRGAALPMAFNRKPHYSRGLMLVGDAGGMVSPFNGEGIAYALQAGRVAADVAGQALARTSDAARERTLATYPVRMRDELGGYFTLGRHFVKLIERPAVMRVCTKYGLPRPLLMKFVLKLLSDSYDTRGGDAMDRIITALTRIVPAA</sequence>
<reference evidence="2 3" key="1">
    <citation type="submission" date="2019-11" db="EMBL/GenBank/DDBJ databases">
        <authorList>
            <person name="Criscuolo A."/>
        </authorList>
    </citation>
    <scope>NUCLEOTIDE SEQUENCE [LARGE SCALE GENOMIC DNA]</scope>
    <source>
        <strain evidence="2">CIP111667</strain>
    </source>
</reference>
<dbReference type="GO" id="GO:0071949">
    <property type="term" value="F:FAD binding"/>
    <property type="evidence" value="ECO:0007669"/>
    <property type="project" value="InterPro"/>
</dbReference>
<dbReference type="InterPro" id="IPR011777">
    <property type="entry name" value="Geranylgeranyl_Rdtase_fam"/>
</dbReference>
<dbReference type="InterPro" id="IPR050407">
    <property type="entry name" value="Geranylgeranyl_reductase"/>
</dbReference>
<dbReference type="Proteomes" id="UP000419743">
    <property type="component" value="Unassembled WGS sequence"/>
</dbReference>
<dbReference type="InterPro" id="IPR036188">
    <property type="entry name" value="FAD/NAD-bd_sf"/>
</dbReference>
<organism evidence="2 3">
    <name type="scientific">Occultella aeris</name>
    <dbReference type="NCBI Taxonomy" id="2761496"/>
    <lineage>
        <taxon>Bacteria</taxon>
        <taxon>Bacillati</taxon>
        <taxon>Actinomycetota</taxon>
        <taxon>Actinomycetes</taxon>
        <taxon>Micrococcales</taxon>
        <taxon>Ruaniaceae</taxon>
        <taxon>Occultella</taxon>
    </lineage>
</organism>
<dbReference type="PANTHER" id="PTHR42685">
    <property type="entry name" value="GERANYLGERANYL DIPHOSPHATE REDUCTASE"/>
    <property type="match status" value="1"/>
</dbReference>
<evidence type="ECO:0000313" key="3">
    <source>
        <dbReference type="Proteomes" id="UP000419743"/>
    </source>
</evidence>
<dbReference type="PANTHER" id="PTHR42685:SF22">
    <property type="entry name" value="CONDITIONED MEDIUM FACTOR RECEPTOR 1"/>
    <property type="match status" value="1"/>
</dbReference>
<dbReference type="Gene3D" id="3.50.50.60">
    <property type="entry name" value="FAD/NAD(P)-binding domain"/>
    <property type="match status" value="1"/>
</dbReference>